<name>A0ABT1DV67_9ACTN</name>
<protein>
    <submittedName>
        <fullName evidence="2">Uncharacterized protein</fullName>
    </submittedName>
</protein>
<dbReference type="RefSeq" id="WP_253240761.1">
    <property type="nucleotide sequence ID" value="NZ_JAMYJR010000032.1"/>
</dbReference>
<comment type="caution">
    <text evidence="2">The sequence shown here is derived from an EMBL/GenBank/DDBJ whole genome shotgun (WGS) entry which is preliminary data.</text>
</comment>
<keyword evidence="1" id="KW-0812">Transmembrane</keyword>
<feature type="transmembrane region" description="Helical" evidence="1">
    <location>
        <begin position="12"/>
        <end position="32"/>
    </location>
</feature>
<sequence length="112" mass="11828">MGLLIQLVALPFRRPIVAILIGLAILGGVLAYDWDGAPTCGGATMEQGDVCRKITDSTGSSDRTYDQTKSNQESAPYIWGSLGGALVLLGAVSWPIRRRREAARKAAATPVG</sequence>
<keyword evidence="3" id="KW-1185">Reference proteome</keyword>
<keyword evidence="1" id="KW-0472">Membrane</keyword>
<proteinExistence type="predicted"/>
<evidence type="ECO:0000256" key="1">
    <source>
        <dbReference type="SAM" id="Phobius"/>
    </source>
</evidence>
<dbReference type="Proteomes" id="UP001523369">
    <property type="component" value="Unassembled WGS sequence"/>
</dbReference>
<reference evidence="2 3" key="1">
    <citation type="submission" date="2022-06" db="EMBL/GenBank/DDBJ databases">
        <title>New Species of the Genus Actinoplanes, ActinopZanes ferrugineus.</title>
        <authorList>
            <person name="Ding P."/>
        </authorList>
    </citation>
    <scope>NUCLEOTIDE SEQUENCE [LARGE SCALE GENOMIC DNA]</scope>
    <source>
        <strain evidence="2 3">TRM88003</strain>
    </source>
</reference>
<organism evidence="2 3">
    <name type="scientific">Paractinoplanes aksuensis</name>
    <dbReference type="NCBI Taxonomy" id="2939490"/>
    <lineage>
        <taxon>Bacteria</taxon>
        <taxon>Bacillati</taxon>
        <taxon>Actinomycetota</taxon>
        <taxon>Actinomycetes</taxon>
        <taxon>Micromonosporales</taxon>
        <taxon>Micromonosporaceae</taxon>
        <taxon>Paractinoplanes</taxon>
    </lineage>
</organism>
<dbReference type="EMBL" id="JAMYJR010000032">
    <property type="protein sequence ID" value="MCO8274695.1"/>
    <property type="molecule type" value="Genomic_DNA"/>
</dbReference>
<feature type="transmembrane region" description="Helical" evidence="1">
    <location>
        <begin position="77"/>
        <end position="96"/>
    </location>
</feature>
<accession>A0ABT1DV67</accession>
<evidence type="ECO:0000313" key="3">
    <source>
        <dbReference type="Proteomes" id="UP001523369"/>
    </source>
</evidence>
<keyword evidence="1" id="KW-1133">Transmembrane helix</keyword>
<evidence type="ECO:0000313" key="2">
    <source>
        <dbReference type="EMBL" id="MCO8274695.1"/>
    </source>
</evidence>
<gene>
    <name evidence="2" type="ORF">M1L60_29275</name>
</gene>